<organism evidence="2 3">
    <name type="scientific">Micromonospora wenchangensis</name>
    <dbReference type="NCBI Taxonomy" id="1185415"/>
    <lineage>
        <taxon>Bacteria</taxon>
        <taxon>Bacillati</taxon>
        <taxon>Actinomycetota</taxon>
        <taxon>Actinomycetes</taxon>
        <taxon>Micromonosporales</taxon>
        <taxon>Micromonosporaceae</taxon>
        <taxon>Micromonospora</taxon>
    </lineage>
</organism>
<evidence type="ECO:0008006" key="4">
    <source>
        <dbReference type="Google" id="ProtNLM"/>
    </source>
</evidence>
<feature type="transmembrane region" description="Helical" evidence="1">
    <location>
        <begin position="146"/>
        <end position="165"/>
    </location>
</feature>
<dbReference type="AlphaFoldDB" id="A0A2D0AX01"/>
<dbReference type="Pfam" id="PF14329">
    <property type="entry name" value="DUF4386"/>
    <property type="match status" value="2"/>
</dbReference>
<proteinExistence type="predicted"/>
<dbReference type="InterPro" id="IPR025495">
    <property type="entry name" value="DUF4386"/>
</dbReference>
<evidence type="ECO:0000313" key="2">
    <source>
        <dbReference type="EMBL" id="OWU98617.1"/>
    </source>
</evidence>
<keyword evidence="1" id="KW-1133">Transmembrane helix</keyword>
<feature type="transmembrane region" description="Helical" evidence="1">
    <location>
        <begin position="339"/>
        <end position="360"/>
    </location>
</feature>
<name>A0A2D0AX01_9ACTN</name>
<feature type="transmembrane region" description="Helical" evidence="1">
    <location>
        <begin position="256"/>
        <end position="279"/>
    </location>
</feature>
<keyword evidence="1" id="KW-0472">Membrane</keyword>
<feature type="transmembrane region" description="Helical" evidence="1">
    <location>
        <begin position="91"/>
        <end position="111"/>
    </location>
</feature>
<gene>
    <name evidence="2" type="ORF">B5D80_30350</name>
</gene>
<evidence type="ECO:0000256" key="1">
    <source>
        <dbReference type="SAM" id="Phobius"/>
    </source>
</evidence>
<feature type="transmembrane region" description="Helical" evidence="1">
    <location>
        <begin position="213"/>
        <end position="236"/>
    </location>
</feature>
<evidence type="ECO:0000313" key="3">
    <source>
        <dbReference type="Proteomes" id="UP000197174"/>
    </source>
</evidence>
<protein>
    <recommendedName>
        <fullName evidence="4">DUF4386 domain-containing protein</fullName>
    </recommendedName>
</protein>
<reference evidence="2 3" key="1">
    <citation type="submission" date="2017-03" db="EMBL/GenBank/DDBJ databases">
        <title>Whole genome sequence of Micromonospora wenchangensis, isolated from mangrove soil.</title>
        <authorList>
            <person name="Yang H."/>
        </authorList>
    </citation>
    <scope>NUCLEOTIDE SEQUENCE [LARGE SCALE GENOMIC DNA]</scope>
    <source>
        <strain evidence="2 3">CCTCC AA 2012002</strain>
    </source>
</reference>
<accession>A0A2D0AX01</accession>
<feature type="transmembrane region" description="Helical" evidence="1">
    <location>
        <begin position="396"/>
        <end position="416"/>
    </location>
</feature>
<feature type="transmembrane region" description="Helical" evidence="1">
    <location>
        <begin position="34"/>
        <end position="51"/>
    </location>
</feature>
<sequence length="441" mass="44326">MAGRWAGAFFLSAFVAYGVGSALAGRPAGVALVLANSVLVAAIGALAFRALRRSHPGVAWGYLVARGAEAFLLAAGLVLRDRYGDGAAELAYQLAMLSLGLGSLPFCLALARRRWLPRWFAGWGVAGYALLAAGAAAELAGVGTGVALAVPGGLFEIALGVLLLIRGLAPATAASPGPPATDSPAITAAPPATAVGTAATAAGGAGRSRAHRAALAAGVGLLLMAVLAGWANFGVVQPLLAADAADTAARLPAQRPALTLAVVALFAVACLDVLVGWALRAFLDHAQPTVALLAAWCRTGYAVVLAVAVAHLTGVAGLLRDGAGADRLRADGYPGLTGFQQVWSLGLLLFGVHLLLVGWLARRSDAVPTWVAALVAVAGAGYLADSAGPLVAAGYPVQVAGVTFVGEVVLLGWLLVHAARHRRTPARPVAPDADVRPLAAT</sequence>
<feature type="transmembrane region" description="Helical" evidence="1">
    <location>
        <begin position="58"/>
        <end position="79"/>
    </location>
</feature>
<dbReference type="EMBL" id="MZMV01000088">
    <property type="protein sequence ID" value="OWU98617.1"/>
    <property type="molecule type" value="Genomic_DNA"/>
</dbReference>
<feature type="transmembrane region" description="Helical" evidence="1">
    <location>
        <begin position="367"/>
        <end position="384"/>
    </location>
</feature>
<keyword evidence="3" id="KW-1185">Reference proteome</keyword>
<feature type="transmembrane region" description="Helical" evidence="1">
    <location>
        <begin position="120"/>
        <end position="140"/>
    </location>
</feature>
<keyword evidence="1" id="KW-0812">Transmembrane</keyword>
<dbReference type="Proteomes" id="UP000197174">
    <property type="component" value="Unassembled WGS sequence"/>
</dbReference>
<feature type="transmembrane region" description="Helical" evidence="1">
    <location>
        <begin position="300"/>
        <end position="319"/>
    </location>
</feature>
<comment type="caution">
    <text evidence="2">The sequence shown here is derived from an EMBL/GenBank/DDBJ whole genome shotgun (WGS) entry which is preliminary data.</text>
</comment>